<reference evidence="2" key="1">
    <citation type="submission" date="2016-02" db="EMBL/GenBank/DDBJ databases">
        <authorList>
            <person name="Wibberg D."/>
        </authorList>
    </citation>
    <scope>NUCLEOTIDE SEQUENCE [LARGE SCALE GENOMIC DNA]</scope>
</reference>
<proteinExistence type="predicted"/>
<sequence>MNTIDSIETAVIEADKTVPIIRITRDFMATAEQLGTVKPTV</sequence>
<dbReference type="AlphaFoldDB" id="A0A1C3NVJ9"/>
<protein>
    <submittedName>
        <fullName evidence="1">Uncharacterized protein</fullName>
    </submittedName>
</protein>
<gene>
    <name evidence="1" type="ORF">FDG2_1417</name>
</gene>
<dbReference type="Proteomes" id="UP000199013">
    <property type="component" value="Unassembled WGS sequence"/>
</dbReference>
<evidence type="ECO:0000313" key="1">
    <source>
        <dbReference type="EMBL" id="SBW19504.1"/>
    </source>
</evidence>
<keyword evidence="2" id="KW-1185">Reference proteome</keyword>
<name>A0A1C3NVJ9_9ACTN</name>
<evidence type="ECO:0000313" key="2">
    <source>
        <dbReference type="Proteomes" id="UP000199013"/>
    </source>
</evidence>
<accession>A0A1C3NVJ9</accession>
<dbReference type="EMBL" id="FLUV01000589">
    <property type="protein sequence ID" value="SBW19504.1"/>
    <property type="molecule type" value="Genomic_DNA"/>
</dbReference>
<organism evidence="1 2">
    <name type="scientific">Candidatus Protofrankia californiensis</name>
    <dbReference type="NCBI Taxonomy" id="1839754"/>
    <lineage>
        <taxon>Bacteria</taxon>
        <taxon>Bacillati</taxon>
        <taxon>Actinomycetota</taxon>
        <taxon>Actinomycetes</taxon>
        <taxon>Frankiales</taxon>
        <taxon>Frankiaceae</taxon>
        <taxon>Protofrankia</taxon>
    </lineage>
</organism>